<evidence type="ECO:0000256" key="2">
    <source>
        <dbReference type="SAM" id="MobiDB-lite"/>
    </source>
</evidence>
<dbReference type="GO" id="GO:0008270">
    <property type="term" value="F:zinc ion binding"/>
    <property type="evidence" value="ECO:0007669"/>
    <property type="project" value="UniProtKB-UniRule"/>
</dbReference>
<feature type="compositionally biased region" description="Basic and acidic residues" evidence="2">
    <location>
        <begin position="62"/>
        <end position="80"/>
    </location>
</feature>
<dbReference type="Gene3D" id="3.30.60.190">
    <property type="match status" value="1"/>
</dbReference>
<evidence type="ECO:0000313" key="5">
    <source>
        <dbReference type="Proteomes" id="UP001230188"/>
    </source>
</evidence>
<dbReference type="InterPro" id="IPR007529">
    <property type="entry name" value="Znf_HIT"/>
</dbReference>
<keyword evidence="1" id="KW-0863">Zinc-finger</keyword>
<keyword evidence="1" id="KW-0479">Metal-binding</keyword>
<keyword evidence="5" id="KW-1185">Reference proteome</keyword>
<evidence type="ECO:0000313" key="4">
    <source>
        <dbReference type="EMBL" id="KAJ8602407.1"/>
    </source>
</evidence>
<evidence type="ECO:0000259" key="3">
    <source>
        <dbReference type="PROSITE" id="PS51083"/>
    </source>
</evidence>
<sequence>MGVNNNNNNNNNTRGQAPCVVCATVQAKYSCPRCRSPYCCVACCKEHKTKCAGAPPKPPRRQRQDLSEPKRDSHRLAPEHRRRLDAARWIHEELDRDPALRAIVETIDTAQNRPAALDQARKTNQKLASFVDRVLLDIGICEPSTDTPGGVVFVGVSPTTQQNTQHHPPVVS</sequence>
<gene>
    <name evidence="4" type="ORF">CTAYLR_001194</name>
</gene>
<organism evidence="4 5">
    <name type="scientific">Chrysophaeum taylorii</name>
    <dbReference type="NCBI Taxonomy" id="2483200"/>
    <lineage>
        <taxon>Eukaryota</taxon>
        <taxon>Sar</taxon>
        <taxon>Stramenopiles</taxon>
        <taxon>Ochrophyta</taxon>
        <taxon>Pelagophyceae</taxon>
        <taxon>Pelagomonadales</taxon>
        <taxon>Pelagomonadaceae</taxon>
        <taxon>Chrysophaeum</taxon>
    </lineage>
</organism>
<proteinExistence type="predicted"/>
<dbReference type="Proteomes" id="UP001230188">
    <property type="component" value="Unassembled WGS sequence"/>
</dbReference>
<dbReference type="EMBL" id="JAQMWT010000379">
    <property type="protein sequence ID" value="KAJ8602407.1"/>
    <property type="molecule type" value="Genomic_DNA"/>
</dbReference>
<name>A0AAD7UDB1_9STRA</name>
<dbReference type="AlphaFoldDB" id="A0AAD7UDB1"/>
<comment type="caution">
    <text evidence="4">The sequence shown here is derived from an EMBL/GenBank/DDBJ whole genome shotgun (WGS) entry which is preliminary data.</text>
</comment>
<accession>A0AAD7UDB1</accession>
<dbReference type="CDD" id="cd23024">
    <property type="entry name" value="zf-HIT_ZNHIT2-3"/>
    <property type="match status" value="1"/>
</dbReference>
<keyword evidence="1" id="KW-0862">Zinc</keyword>
<dbReference type="SUPFAM" id="SSF144232">
    <property type="entry name" value="HIT/MYND zinc finger-like"/>
    <property type="match status" value="1"/>
</dbReference>
<evidence type="ECO:0000256" key="1">
    <source>
        <dbReference type="PROSITE-ProRule" id="PRU00453"/>
    </source>
</evidence>
<feature type="domain" description="HIT-type" evidence="3">
    <location>
        <begin position="19"/>
        <end position="51"/>
    </location>
</feature>
<reference evidence="4" key="1">
    <citation type="submission" date="2023-01" db="EMBL/GenBank/DDBJ databases">
        <title>Metagenome sequencing of chrysophaentin producing Chrysophaeum taylorii.</title>
        <authorList>
            <person name="Davison J."/>
            <person name="Bewley C."/>
        </authorList>
    </citation>
    <scope>NUCLEOTIDE SEQUENCE</scope>
    <source>
        <strain evidence="4">NIES-1699</strain>
    </source>
</reference>
<protein>
    <recommendedName>
        <fullName evidence="3">HIT-type domain-containing protein</fullName>
    </recommendedName>
</protein>
<dbReference type="Pfam" id="PF04438">
    <property type="entry name" value="zf-HIT"/>
    <property type="match status" value="1"/>
</dbReference>
<feature type="region of interest" description="Disordered" evidence="2">
    <location>
        <begin position="50"/>
        <end position="80"/>
    </location>
</feature>
<dbReference type="PROSITE" id="PS51083">
    <property type="entry name" value="ZF_HIT"/>
    <property type="match status" value="1"/>
</dbReference>